<protein>
    <submittedName>
        <fullName evidence="3">Uncharacterized protein LOC100902641</fullName>
    </submittedName>
</protein>
<evidence type="ECO:0000313" key="2">
    <source>
        <dbReference type="Proteomes" id="UP000694867"/>
    </source>
</evidence>
<dbReference type="AlphaFoldDB" id="A0AAJ7L6B8"/>
<accession>A0AAJ7L6B8</accession>
<keyword evidence="2" id="KW-1185">Reference proteome</keyword>
<feature type="region of interest" description="Disordered" evidence="1">
    <location>
        <begin position="87"/>
        <end position="106"/>
    </location>
</feature>
<gene>
    <name evidence="3" type="primary">LOC100902641</name>
</gene>
<reference evidence="3" key="1">
    <citation type="submission" date="2025-08" db="UniProtKB">
        <authorList>
            <consortium name="RefSeq"/>
        </authorList>
    </citation>
    <scope>IDENTIFICATION</scope>
</reference>
<dbReference type="KEGG" id="goe:100902641"/>
<feature type="compositionally biased region" description="Basic and acidic residues" evidence="1">
    <location>
        <begin position="89"/>
        <end position="99"/>
    </location>
</feature>
<dbReference type="RefSeq" id="XP_018495276.1">
    <property type="nucleotide sequence ID" value="XM_018639760.1"/>
</dbReference>
<dbReference type="GeneID" id="100902641"/>
<evidence type="ECO:0000256" key="1">
    <source>
        <dbReference type="SAM" id="MobiDB-lite"/>
    </source>
</evidence>
<dbReference type="Proteomes" id="UP000694867">
    <property type="component" value="Unplaced"/>
</dbReference>
<proteinExistence type="predicted"/>
<dbReference type="CTD" id="33288"/>
<feature type="region of interest" description="Disordered" evidence="1">
    <location>
        <begin position="19"/>
        <end position="60"/>
    </location>
</feature>
<name>A0AAJ7L6B8_9ACAR</name>
<sequence length="208" mass="23479">MAAAAIGVYEEMMFQFDDLGPNENTVDDGPQSPEEQSNYILRHSKSDPMLTSPSSRDMMRSQQMAIARRLMSLQSCGHQRFLPNQGSHSVDEEFAQHDNDDSDDDEIAEDDISIAPTIEQIKDDYNSCFSCGVSWSENHVSLDCKECGGYALTRPCLACDGQCSQKWTRNLAASHDHRQAQWEGLCNLRRSTHDKRPKTLMTKEKNVL</sequence>
<evidence type="ECO:0000313" key="3">
    <source>
        <dbReference type="RefSeq" id="XP_018495276.1"/>
    </source>
</evidence>
<organism evidence="2 3">
    <name type="scientific">Galendromus occidentalis</name>
    <name type="common">western predatory mite</name>
    <dbReference type="NCBI Taxonomy" id="34638"/>
    <lineage>
        <taxon>Eukaryota</taxon>
        <taxon>Metazoa</taxon>
        <taxon>Ecdysozoa</taxon>
        <taxon>Arthropoda</taxon>
        <taxon>Chelicerata</taxon>
        <taxon>Arachnida</taxon>
        <taxon>Acari</taxon>
        <taxon>Parasitiformes</taxon>
        <taxon>Mesostigmata</taxon>
        <taxon>Gamasina</taxon>
        <taxon>Phytoseioidea</taxon>
        <taxon>Phytoseiidae</taxon>
        <taxon>Typhlodrominae</taxon>
        <taxon>Galendromus</taxon>
    </lineage>
</organism>
<feature type="compositionally biased region" description="Polar residues" evidence="1">
    <location>
        <begin position="49"/>
        <end position="60"/>
    </location>
</feature>